<reference evidence="4 5" key="1">
    <citation type="journal article" date="2023" name="Mol. Phylogenet. Evol.">
        <title>Genome-scale phylogeny and comparative genomics of the fungal order Sordariales.</title>
        <authorList>
            <person name="Hensen N."/>
            <person name="Bonometti L."/>
            <person name="Westerberg I."/>
            <person name="Brannstrom I.O."/>
            <person name="Guillou S."/>
            <person name="Cros-Aarteil S."/>
            <person name="Calhoun S."/>
            <person name="Haridas S."/>
            <person name="Kuo A."/>
            <person name="Mondo S."/>
            <person name="Pangilinan J."/>
            <person name="Riley R."/>
            <person name="LaButti K."/>
            <person name="Andreopoulos B."/>
            <person name="Lipzen A."/>
            <person name="Chen C."/>
            <person name="Yan M."/>
            <person name="Daum C."/>
            <person name="Ng V."/>
            <person name="Clum A."/>
            <person name="Steindorff A."/>
            <person name="Ohm R.A."/>
            <person name="Martin F."/>
            <person name="Silar P."/>
            <person name="Natvig D.O."/>
            <person name="Lalanne C."/>
            <person name="Gautier V."/>
            <person name="Ament-Velasquez S.L."/>
            <person name="Kruys A."/>
            <person name="Hutchinson M.I."/>
            <person name="Powell A.J."/>
            <person name="Barry K."/>
            <person name="Miller A.N."/>
            <person name="Grigoriev I.V."/>
            <person name="Debuchy R."/>
            <person name="Gladieux P."/>
            <person name="Hiltunen Thoren M."/>
            <person name="Johannesson H."/>
        </authorList>
    </citation>
    <scope>NUCLEOTIDE SEQUENCE [LARGE SCALE GENOMIC DNA]</scope>
    <source>
        <strain evidence="4 5">FGSC 10403</strain>
    </source>
</reference>
<dbReference type="Gene3D" id="3.90.1200.10">
    <property type="match status" value="1"/>
</dbReference>
<dbReference type="GO" id="GO:0006646">
    <property type="term" value="P:phosphatidylethanolamine biosynthetic process"/>
    <property type="evidence" value="ECO:0007669"/>
    <property type="project" value="TreeGrafter"/>
</dbReference>
<proteinExistence type="inferred from homology"/>
<feature type="region of interest" description="Disordered" evidence="2">
    <location>
        <begin position="1"/>
        <end position="52"/>
    </location>
</feature>
<feature type="region of interest" description="Disordered" evidence="2">
    <location>
        <begin position="309"/>
        <end position="329"/>
    </location>
</feature>
<evidence type="ECO:0000256" key="1">
    <source>
        <dbReference type="ARBA" id="ARBA00038211"/>
    </source>
</evidence>
<accession>A0AAJ0IBR6</accession>
<dbReference type="Proteomes" id="UP001285908">
    <property type="component" value="Unassembled WGS sequence"/>
</dbReference>
<dbReference type="GeneID" id="87875676"/>
<keyword evidence="4" id="KW-0418">Kinase</keyword>
<dbReference type="InterPro" id="IPR007521">
    <property type="entry name" value="Choline_kin_N"/>
</dbReference>
<comment type="caution">
    <text evidence="4">The sequence shown here is derived from an EMBL/GenBank/DDBJ whole genome shotgun (WGS) entry which is preliminary data.</text>
</comment>
<evidence type="ECO:0000256" key="2">
    <source>
        <dbReference type="SAM" id="MobiDB-lite"/>
    </source>
</evidence>
<dbReference type="Pfam" id="PF01633">
    <property type="entry name" value="Choline_kinase"/>
    <property type="match status" value="1"/>
</dbReference>
<feature type="region of interest" description="Disordered" evidence="2">
    <location>
        <begin position="208"/>
        <end position="236"/>
    </location>
</feature>
<feature type="region of interest" description="Disordered" evidence="2">
    <location>
        <begin position="254"/>
        <end position="285"/>
    </location>
</feature>
<dbReference type="Gene3D" id="3.30.200.20">
    <property type="entry name" value="Phosphorylase Kinase, domain 1"/>
    <property type="match status" value="1"/>
</dbReference>
<gene>
    <name evidence="4" type="ORF">B0T23DRAFT_393112</name>
</gene>
<feature type="region of interest" description="Disordered" evidence="2">
    <location>
        <begin position="110"/>
        <end position="170"/>
    </location>
</feature>
<dbReference type="GO" id="GO:0004103">
    <property type="term" value="F:choline kinase activity"/>
    <property type="evidence" value="ECO:0007669"/>
    <property type="project" value="TreeGrafter"/>
</dbReference>
<feature type="compositionally biased region" description="Basic residues" evidence="2">
    <location>
        <begin position="265"/>
        <end position="274"/>
    </location>
</feature>
<dbReference type="GO" id="GO:0004305">
    <property type="term" value="F:ethanolamine kinase activity"/>
    <property type="evidence" value="ECO:0007669"/>
    <property type="project" value="TreeGrafter"/>
</dbReference>
<dbReference type="RefSeq" id="XP_062695050.1">
    <property type="nucleotide sequence ID" value="XM_062838054.1"/>
</dbReference>
<dbReference type="PANTHER" id="PTHR22603">
    <property type="entry name" value="CHOLINE/ETHANOALAMINE KINASE"/>
    <property type="match status" value="1"/>
</dbReference>
<dbReference type="AlphaFoldDB" id="A0AAJ0IBR6"/>
<name>A0AAJ0IBR6_9PEZI</name>
<feature type="region of interest" description="Disordered" evidence="2">
    <location>
        <begin position="663"/>
        <end position="684"/>
    </location>
</feature>
<dbReference type="PANTHER" id="PTHR22603:SF93">
    <property type="entry name" value="RE24176P"/>
    <property type="match status" value="1"/>
</dbReference>
<feature type="compositionally biased region" description="Basic and acidic residues" evidence="2">
    <location>
        <begin position="27"/>
        <end position="49"/>
    </location>
</feature>
<feature type="compositionally biased region" description="Low complexity" evidence="2">
    <location>
        <begin position="664"/>
        <end position="681"/>
    </location>
</feature>
<organism evidence="4 5">
    <name type="scientific">Neurospora hispaniola</name>
    <dbReference type="NCBI Taxonomy" id="588809"/>
    <lineage>
        <taxon>Eukaryota</taxon>
        <taxon>Fungi</taxon>
        <taxon>Dikarya</taxon>
        <taxon>Ascomycota</taxon>
        <taxon>Pezizomycotina</taxon>
        <taxon>Sordariomycetes</taxon>
        <taxon>Sordariomycetidae</taxon>
        <taxon>Sordariales</taxon>
        <taxon>Sordariaceae</taxon>
        <taxon>Neurospora</taxon>
    </lineage>
</organism>
<keyword evidence="5" id="KW-1185">Reference proteome</keyword>
<feature type="domain" description="Choline kinase N-terminal" evidence="3">
    <location>
        <begin position="286"/>
        <end position="360"/>
    </location>
</feature>
<feature type="compositionally biased region" description="Polar residues" evidence="2">
    <location>
        <begin position="122"/>
        <end position="150"/>
    </location>
</feature>
<dbReference type="SUPFAM" id="SSF56112">
    <property type="entry name" value="Protein kinase-like (PK-like)"/>
    <property type="match status" value="1"/>
</dbReference>
<dbReference type="EMBL" id="JAULSX010000002">
    <property type="protein sequence ID" value="KAK3496786.1"/>
    <property type="molecule type" value="Genomic_DNA"/>
</dbReference>
<dbReference type="GO" id="GO:0005737">
    <property type="term" value="C:cytoplasm"/>
    <property type="evidence" value="ECO:0007669"/>
    <property type="project" value="TreeGrafter"/>
</dbReference>
<feature type="compositionally biased region" description="Polar residues" evidence="2">
    <location>
        <begin position="1"/>
        <end position="17"/>
    </location>
</feature>
<protein>
    <submittedName>
        <fullName evidence="4">Kinase-like domain-containing protein</fullName>
    </submittedName>
</protein>
<dbReference type="InterPro" id="IPR011009">
    <property type="entry name" value="Kinase-like_dom_sf"/>
</dbReference>
<comment type="similarity">
    <text evidence="1">Belongs to the choline/ethanolamine kinase family.</text>
</comment>
<evidence type="ECO:0000259" key="3">
    <source>
        <dbReference type="Pfam" id="PF04428"/>
    </source>
</evidence>
<dbReference type="CDD" id="cd05157">
    <property type="entry name" value="ETNK_euk"/>
    <property type="match status" value="1"/>
</dbReference>
<evidence type="ECO:0000313" key="4">
    <source>
        <dbReference type="EMBL" id="KAK3496786.1"/>
    </source>
</evidence>
<keyword evidence="4" id="KW-0808">Transferase</keyword>
<sequence length="825" mass="93003">MSAPSSVNESTNGSVNGPTIRPRRSALKYEGDSDRVHSSGASSKEKSDGENGSLDVSIVRLMYHDIDQMNRRMWAFQPMSCYQGKQGAVQIAEPETPSVEEHHVKKQFSAGVAKRLGGRPAPTSTPSRTSLASGTSQADIDNSGSPTVLTASPAPMDESPAHGPQGRHRSKIDRISERLVAQVAEWIQHEKTKRETRKTVKLLRRRKTPPIHVNGEPTVSSPTRPRSDSISTDSSEVSLDRLQKILNDGMSALGLDQVPQLGPRLGRRRSRRSLKAPPARTASSDTEFFDGDVVVPSCDVFLDNSKTMSYSGGKATTEDTPSQASRREEKEKQAWLTFKNEIIRLAHTLRLKGWRRIPLNGGETISVERLSGALTNAVYVVSPPPESILPPQEGKRQPEKVLLRVYGPQVEHLIDREIELGVLKRLARKKIGPRLLGTFLNGRFEQYFNSTTLTPENLREPETSKQIAKRMRELHDGVELLEHEKDEGPGVWRNWDRWLDQAEKTAMYLDNQVAAQLQETTRHKETWKTRGFVCGVEWPVFRKMVQKYRKFLEDYYGSPTKIREKLVFAHNDTQYGNILRIRPDDKKSPLLQPANEHKQLIVIDFEYAGANLAGLEFANHFSEWTYNYHDPVTPHVCDATKYPTLEQQRRFIKAYVDHQPKFPSVPGVSTPSVTPSSTDTPRPGMLQSTNSASSIVEFMLDARVPPGGWKEEDARREAESEKRIKELLEETRLWRVANSAQWVVWGIIQAKIPGLNDGAKDVVTAPEGSVPDEELEAEEEADAFDYLGYSQERAFFFWADCVRLGLVTEEELPENVRCRLKFVEQ</sequence>
<dbReference type="Pfam" id="PF04428">
    <property type="entry name" value="Choline_kin_N"/>
    <property type="match status" value="1"/>
</dbReference>
<evidence type="ECO:0000313" key="5">
    <source>
        <dbReference type="Proteomes" id="UP001285908"/>
    </source>
</evidence>